<dbReference type="Proteomes" id="UP001501747">
    <property type="component" value="Unassembled WGS sequence"/>
</dbReference>
<evidence type="ECO:0000256" key="4">
    <source>
        <dbReference type="PROSITE-ProRule" id="PRU00335"/>
    </source>
</evidence>
<dbReference type="PRINTS" id="PR00455">
    <property type="entry name" value="HTHTETR"/>
</dbReference>
<name>A0ABP7S2F1_9PSEU</name>
<dbReference type="PANTHER" id="PTHR30055:SF174">
    <property type="entry name" value="TRANSCRIPTIONAL REGULATORY PROTEIN (PROBABLY TETR-FAMILY)-RELATED"/>
    <property type="match status" value="1"/>
</dbReference>
<dbReference type="PANTHER" id="PTHR30055">
    <property type="entry name" value="HTH-TYPE TRANSCRIPTIONAL REGULATOR RUTR"/>
    <property type="match status" value="1"/>
</dbReference>
<dbReference type="EMBL" id="BAABAL010000008">
    <property type="protein sequence ID" value="GAA4005328.1"/>
    <property type="molecule type" value="Genomic_DNA"/>
</dbReference>
<gene>
    <name evidence="6" type="ORF">GCM10022247_28240</name>
</gene>
<evidence type="ECO:0000313" key="6">
    <source>
        <dbReference type="EMBL" id="GAA4005328.1"/>
    </source>
</evidence>
<dbReference type="InterPro" id="IPR054129">
    <property type="entry name" value="DesT_TetR_C"/>
</dbReference>
<dbReference type="SUPFAM" id="SSF46689">
    <property type="entry name" value="Homeodomain-like"/>
    <property type="match status" value="1"/>
</dbReference>
<keyword evidence="3" id="KW-0804">Transcription</keyword>
<dbReference type="InterPro" id="IPR001647">
    <property type="entry name" value="HTH_TetR"/>
</dbReference>
<dbReference type="InterPro" id="IPR050109">
    <property type="entry name" value="HTH-type_TetR-like_transc_reg"/>
</dbReference>
<organism evidence="6 7">
    <name type="scientific">Allokutzneria multivorans</name>
    <dbReference type="NCBI Taxonomy" id="1142134"/>
    <lineage>
        <taxon>Bacteria</taxon>
        <taxon>Bacillati</taxon>
        <taxon>Actinomycetota</taxon>
        <taxon>Actinomycetes</taxon>
        <taxon>Pseudonocardiales</taxon>
        <taxon>Pseudonocardiaceae</taxon>
        <taxon>Allokutzneria</taxon>
    </lineage>
</organism>
<proteinExistence type="predicted"/>
<feature type="domain" description="HTH tetR-type" evidence="5">
    <location>
        <begin position="21"/>
        <end position="81"/>
    </location>
</feature>
<evidence type="ECO:0000313" key="7">
    <source>
        <dbReference type="Proteomes" id="UP001501747"/>
    </source>
</evidence>
<evidence type="ECO:0000256" key="3">
    <source>
        <dbReference type="ARBA" id="ARBA00023163"/>
    </source>
</evidence>
<reference evidence="7" key="1">
    <citation type="journal article" date="2019" name="Int. J. Syst. Evol. Microbiol.">
        <title>The Global Catalogue of Microorganisms (GCM) 10K type strain sequencing project: providing services to taxonomists for standard genome sequencing and annotation.</title>
        <authorList>
            <consortium name="The Broad Institute Genomics Platform"/>
            <consortium name="The Broad Institute Genome Sequencing Center for Infectious Disease"/>
            <person name="Wu L."/>
            <person name="Ma J."/>
        </authorList>
    </citation>
    <scope>NUCLEOTIDE SEQUENCE [LARGE SCALE GENOMIC DNA]</scope>
    <source>
        <strain evidence="7">JCM 17342</strain>
    </source>
</reference>
<feature type="DNA-binding region" description="H-T-H motif" evidence="4">
    <location>
        <begin position="44"/>
        <end position="63"/>
    </location>
</feature>
<keyword evidence="7" id="KW-1185">Reference proteome</keyword>
<dbReference type="PROSITE" id="PS50977">
    <property type="entry name" value="HTH_TETR_2"/>
    <property type="match status" value="1"/>
</dbReference>
<dbReference type="Pfam" id="PF00440">
    <property type="entry name" value="TetR_N"/>
    <property type="match status" value="1"/>
</dbReference>
<evidence type="ECO:0000256" key="1">
    <source>
        <dbReference type="ARBA" id="ARBA00023015"/>
    </source>
</evidence>
<evidence type="ECO:0000259" key="5">
    <source>
        <dbReference type="PROSITE" id="PS50977"/>
    </source>
</evidence>
<protein>
    <submittedName>
        <fullName evidence="6">TetR/AcrR family transcriptional regulator</fullName>
    </submittedName>
</protein>
<dbReference type="Gene3D" id="1.10.357.10">
    <property type="entry name" value="Tetracycline Repressor, domain 2"/>
    <property type="match status" value="1"/>
</dbReference>
<accession>A0ABP7S2F1</accession>
<comment type="caution">
    <text evidence="6">The sequence shown here is derived from an EMBL/GenBank/DDBJ whole genome shotgun (WGS) entry which is preliminary data.</text>
</comment>
<evidence type="ECO:0000256" key="2">
    <source>
        <dbReference type="ARBA" id="ARBA00023125"/>
    </source>
</evidence>
<sequence length="209" mass="22560">MSNIDVSGTRVNATRRRLPVAQRRDEILAAAQRLFGTRRGEDVTVDEIASAAGASRALVYRYFGGKRSLYLHALLAAVDELARAVEPPPGPPLARLSFAVSGYLDFAERHAHGCVALLRGAGQAAEVAEIVNRTRELIAELAFEGLGLDRACPRPRLVLIAWVAAAEAMTLHWLEHRDLARDDLAGLLTENLLAVLSPPDRAGTPTARA</sequence>
<dbReference type="Pfam" id="PF21943">
    <property type="entry name" value="TetR_C_46"/>
    <property type="match status" value="1"/>
</dbReference>
<dbReference type="InterPro" id="IPR009057">
    <property type="entry name" value="Homeodomain-like_sf"/>
</dbReference>
<keyword evidence="2 4" id="KW-0238">DNA-binding</keyword>
<keyword evidence="1" id="KW-0805">Transcription regulation</keyword>